<sequence length="269" mass="30929">MSAYAYKEVAERRVRRKRDVEYGQFRRCKYKPREGDQLHLQSHMKRDFKNQGMRRMKGGKRVKCCCIVLDELLLWEILLKRKKSQIGNNVDCGQVTAEVLFSRIKRANWKKKPWEVVNNTPCLAEMMLLPGITRKGIEAYAQSKKMKRNNMIHFGEASMQRCEIMLNDLVDSKRVNTNIKKASKTGTELGEGELSIDTLTSTILSTNFWPPIQILLPSLGYPIDALNRRVNFWISKGVLREFTGTDSNANVYTLVESITDSGKNESKSS</sequence>
<comment type="caution">
    <text evidence="1">The sequence shown here is derived from an EMBL/GenBank/DDBJ whole genome shotgun (WGS) entry which is preliminary data.</text>
</comment>
<accession>A0A6D2KSS3</accession>
<dbReference type="PANTHER" id="PTHR45957:SF1">
    <property type="entry name" value="ANAPHASE-PROMOTING COMPLEX SUBUNIT 2"/>
    <property type="match status" value="1"/>
</dbReference>
<dbReference type="PANTHER" id="PTHR45957">
    <property type="entry name" value="ANAPHASE-PROMOTING COMPLEX SUBUNIT 2"/>
    <property type="match status" value="1"/>
</dbReference>
<protein>
    <submittedName>
        <fullName evidence="1">Uncharacterized protein</fullName>
    </submittedName>
</protein>
<evidence type="ECO:0000313" key="2">
    <source>
        <dbReference type="Proteomes" id="UP000467841"/>
    </source>
</evidence>
<dbReference type="SUPFAM" id="SSF75632">
    <property type="entry name" value="Cullin homology domain"/>
    <property type="match status" value="1"/>
</dbReference>
<dbReference type="OrthoDB" id="5581181at2759"/>
<gene>
    <name evidence="1" type="ORF">MERR_LOCUS42642</name>
</gene>
<keyword evidence="2" id="KW-1185">Reference proteome</keyword>
<dbReference type="AlphaFoldDB" id="A0A6D2KSS3"/>
<proteinExistence type="predicted"/>
<dbReference type="EMBL" id="CACVBM020001607">
    <property type="protein sequence ID" value="CAA7055406.1"/>
    <property type="molecule type" value="Genomic_DNA"/>
</dbReference>
<reference evidence="1" key="1">
    <citation type="submission" date="2020-01" db="EMBL/GenBank/DDBJ databases">
        <authorList>
            <person name="Mishra B."/>
        </authorList>
    </citation>
    <scope>NUCLEOTIDE SEQUENCE [LARGE SCALE GENOMIC DNA]</scope>
</reference>
<dbReference type="GO" id="GO:0005680">
    <property type="term" value="C:anaphase-promoting complex"/>
    <property type="evidence" value="ECO:0007669"/>
    <property type="project" value="TreeGrafter"/>
</dbReference>
<dbReference type="InterPro" id="IPR044554">
    <property type="entry name" value="ANAPC2"/>
</dbReference>
<dbReference type="Proteomes" id="UP000467841">
    <property type="component" value="Unassembled WGS sequence"/>
</dbReference>
<dbReference type="GO" id="GO:0007091">
    <property type="term" value="P:metaphase/anaphase transition of mitotic cell cycle"/>
    <property type="evidence" value="ECO:0007669"/>
    <property type="project" value="TreeGrafter"/>
</dbReference>
<organism evidence="1 2">
    <name type="scientific">Microthlaspi erraticum</name>
    <dbReference type="NCBI Taxonomy" id="1685480"/>
    <lineage>
        <taxon>Eukaryota</taxon>
        <taxon>Viridiplantae</taxon>
        <taxon>Streptophyta</taxon>
        <taxon>Embryophyta</taxon>
        <taxon>Tracheophyta</taxon>
        <taxon>Spermatophyta</taxon>
        <taxon>Magnoliopsida</taxon>
        <taxon>eudicotyledons</taxon>
        <taxon>Gunneridae</taxon>
        <taxon>Pentapetalae</taxon>
        <taxon>rosids</taxon>
        <taxon>malvids</taxon>
        <taxon>Brassicales</taxon>
        <taxon>Brassicaceae</taxon>
        <taxon>Coluteocarpeae</taxon>
        <taxon>Microthlaspi</taxon>
    </lineage>
</organism>
<name>A0A6D2KSS3_9BRAS</name>
<dbReference type="GO" id="GO:0070979">
    <property type="term" value="P:protein K11-linked ubiquitination"/>
    <property type="evidence" value="ECO:0007669"/>
    <property type="project" value="TreeGrafter"/>
</dbReference>
<evidence type="ECO:0000313" key="1">
    <source>
        <dbReference type="EMBL" id="CAA7055406.1"/>
    </source>
</evidence>
<dbReference type="InterPro" id="IPR036317">
    <property type="entry name" value="Cullin_homology_sf"/>
</dbReference>